<feature type="transmembrane region" description="Helical" evidence="2">
    <location>
        <begin position="241"/>
        <end position="265"/>
    </location>
</feature>
<name>A0A0C9Y102_9AGAR</name>
<dbReference type="HOGENOM" id="CLU_900371_0_0_1"/>
<reference evidence="4" key="2">
    <citation type="submission" date="2015-01" db="EMBL/GenBank/DDBJ databases">
        <title>Evolutionary Origins and Diversification of the Mycorrhizal Mutualists.</title>
        <authorList>
            <consortium name="DOE Joint Genome Institute"/>
            <consortium name="Mycorrhizal Genomics Consortium"/>
            <person name="Kohler A."/>
            <person name="Kuo A."/>
            <person name="Nagy L.G."/>
            <person name="Floudas D."/>
            <person name="Copeland A."/>
            <person name="Barry K.W."/>
            <person name="Cichocki N."/>
            <person name="Veneault-Fourrey C."/>
            <person name="LaButti K."/>
            <person name="Lindquist E.A."/>
            <person name="Lipzen A."/>
            <person name="Lundell T."/>
            <person name="Morin E."/>
            <person name="Murat C."/>
            <person name="Riley R."/>
            <person name="Ohm R."/>
            <person name="Sun H."/>
            <person name="Tunlid A."/>
            <person name="Henrissat B."/>
            <person name="Grigoriev I.V."/>
            <person name="Hibbett D.S."/>
            <person name="Martin F."/>
        </authorList>
    </citation>
    <scope>NUCLEOTIDE SEQUENCE [LARGE SCALE GENOMIC DNA]</scope>
    <source>
        <strain evidence="4">LaAM-08-1</strain>
    </source>
</reference>
<dbReference type="Proteomes" id="UP000054477">
    <property type="component" value="Unassembled WGS sequence"/>
</dbReference>
<keyword evidence="2" id="KW-1133">Transmembrane helix</keyword>
<dbReference type="EMBL" id="KN838602">
    <property type="protein sequence ID" value="KIK01768.1"/>
    <property type="molecule type" value="Genomic_DNA"/>
</dbReference>
<accession>A0A0C9Y102</accession>
<organism evidence="3 4">
    <name type="scientific">Laccaria amethystina LaAM-08-1</name>
    <dbReference type="NCBI Taxonomy" id="1095629"/>
    <lineage>
        <taxon>Eukaryota</taxon>
        <taxon>Fungi</taxon>
        <taxon>Dikarya</taxon>
        <taxon>Basidiomycota</taxon>
        <taxon>Agaricomycotina</taxon>
        <taxon>Agaricomycetes</taxon>
        <taxon>Agaricomycetidae</taxon>
        <taxon>Agaricales</taxon>
        <taxon>Agaricineae</taxon>
        <taxon>Hydnangiaceae</taxon>
        <taxon>Laccaria</taxon>
    </lineage>
</organism>
<evidence type="ECO:0000256" key="2">
    <source>
        <dbReference type="SAM" id="Phobius"/>
    </source>
</evidence>
<protein>
    <submittedName>
        <fullName evidence="3">Uncharacterized protein</fullName>
    </submittedName>
</protein>
<feature type="region of interest" description="Disordered" evidence="1">
    <location>
        <begin position="289"/>
        <end position="309"/>
    </location>
</feature>
<evidence type="ECO:0000313" key="3">
    <source>
        <dbReference type="EMBL" id="KIK01768.1"/>
    </source>
</evidence>
<gene>
    <name evidence="3" type="ORF">K443DRAFT_551098</name>
</gene>
<evidence type="ECO:0000313" key="4">
    <source>
        <dbReference type="Proteomes" id="UP000054477"/>
    </source>
</evidence>
<reference evidence="3 4" key="1">
    <citation type="submission" date="2014-04" db="EMBL/GenBank/DDBJ databases">
        <authorList>
            <consortium name="DOE Joint Genome Institute"/>
            <person name="Kuo A."/>
            <person name="Kohler A."/>
            <person name="Nagy L.G."/>
            <person name="Floudas D."/>
            <person name="Copeland A."/>
            <person name="Barry K.W."/>
            <person name="Cichocki N."/>
            <person name="Veneault-Fourrey C."/>
            <person name="LaButti K."/>
            <person name="Lindquist E.A."/>
            <person name="Lipzen A."/>
            <person name="Lundell T."/>
            <person name="Morin E."/>
            <person name="Murat C."/>
            <person name="Sun H."/>
            <person name="Tunlid A."/>
            <person name="Henrissat B."/>
            <person name="Grigoriev I.V."/>
            <person name="Hibbett D.S."/>
            <person name="Martin F."/>
            <person name="Nordberg H.P."/>
            <person name="Cantor M.N."/>
            <person name="Hua S.X."/>
        </authorList>
    </citation>
    <scope>NUCLEOTIDE SEQUENCE [LARGE SCALE GENOMIC DNA]</scope>
    <source>
        <strain evidence="3 4">LaAM-08-1</strain>
    </source>
</reference>
<keyword evidence="4" id="KW-1185">Reference proteome</keyword>
<dbReference type="OrthoDB" id="3032252at2759"/>
<evidence type="ECO:0000256" key="1">
    <source>
        <dbReference type="SAM" id="MobiDB-lite"/>
    </source>
</evidence>
<keyword evidence="2" id="KW-0812">Transmembrane</keyword>
<proteinExistence type="predicted"/>
<sequence>MVFLISALSLASLGLFFGLFFGLNYPEIKRHEWHLAYCTILSADLPSRYCCEQVCYNRCAGALNGSPQCGTLISQINRDYNPIACLANSTACPSGVGNACDGGYDCCGSCCQTCTSCTSSCTNGGSCSTSCHSYSCNCTCCTTTNHNNCVLSCPICYSANMDVSYRTWGGNLQNATYTQDFRHNNNGAAAFMEKHTVNSTSACYYNPNNLSQVNIYSSRCYCRYITFYQVLFDVSFTPWKWAITSVFGIAPLAVILSFLVFTHIIKPLFIWGRNRQQYQHREISSKEAVHTAIDDEDEKETQTSDVSTY</sequence>
<keyword evidence="2" id="KW-0472">Membrane</keyword>
<dbReference type="AlphaFoldDB" id="A0A0C9Y102"/>